<dbReference type="EMBL" id="JBHTAX010000004">
    <property type="protein sequence ID" value="MFC7192140.1"/>
    <property type="molecule type" value="Genomic_DNA"/>
</dbReference>
<dbReference type="GeneID" id="76201817"/>
<feature type="domain" description="HD" evidence="1">
    <location>
        <begin position="29"/>
        <end position="126"/>
    </location>
</feature>
<dbReference type="SUPFAM" id="SSF109604">
    <property type="entry name" value="HD-domain/PDEase-like"/>
    <property type="match status" value="1"/>
</dbReference>
<dbReference type="InterPro" id="IPR006674">
    <property type="entry name" value="HD_domain"/>
</dbReference>
<dbReference type="CDD" id="cd00077">
    <property type="entry name" value="HDc"/>
    <property type="match status" value="1"/>
</dbReference>
<dbReference type="Gene3D" id="1.10.3210.10">
    <property type="entry name" value="Hypothetical protein af1432"/>
    <property type="match status" value="1"/>
</dbReference>
<dbReference type="AlphaFoldDB" id="A0ABD5YS32"/>
<dbReference type="RefSeq" id="WP_264556494.1">
    <property type="nucleotide sequence ID" value="NZ_CP109980.1"/>
</dbReference>
<gene>
    <name evidence="2" type="ORF">ACFQL7_21565</name>
</gene>
<comment type="caution">
    <text evidence="2">The sequence shown here is derived from an EMBL/GenBank/DDBJ whole genome shotgun (WGS) entry which is preliminary data.</text>
</comment>
<dbReference type="InterPro" id="IPR003607">
    <property type="entry name" value="HD/PDEase_dom"/>
</dbReference>
<protein>
    <submittedName>
        <fullName evidence="2">HD domain-containing protein</fullName>
    </submittedName>
</protein>
<evidence type="ECO:0000313" key="3">
    <source>
        <dbReference type="Proteomes" id="UP001596417"/>
    </source>
</evidence>
<name>A0ABD5YS32_9EURY</name>
<dbReference type="Pfam" id="PF01966">
    <property type="entry name" value="HD"/>
    <property type="match status" value="1"/>
</dbReference>
<proteinExistence type="predicted"/>
<dbReference type="Proteomes" id="UP001596417">
    <property type="component" value="Unassembled WGS sequence"/>
</dbReference>
<organism evidence="2 3">
    <name type="scientific">Halocatena marina</name>
    <dbReference type="NCBI Taxonomy" id="2934937"/>
    <lineage>
        <taxon>Archaea</taxon>
        <taxon>Methanobacteriati</taxon>
        <taxon>Methanobacteriota</taxon>
        <taxon>Stenosarchaea group</taxon>
        <taxon>Halobacteria</taxon>
        <taxon>Halobacteriales</taxon>
        <taxon>Natronomonadaceae</taxon>
        <taxon>Halocatena</taxon>
    </lineage>
</organism>
<keyword evidence="3" id="KW-1185">Reference proteome</keyword>
<accession>A0ABD5YS32</accession>
<reference evidence="2 3" key="1">
    <citation type="journal article" date="2019" name="Int. J. Syst. Evol. Microbiol.">
        <title>The Global Catalogue of Microorganisms (GCM) 10K type strain sequencing project: providing services to taxonomists for standard genome sequencing and annotation.</title>
        <authorList>
            <consortium name="The Broad Institute Genomics Platform"/>
            <consortium name="The Broad Institute Genome Sequencing Center for Infectious Disease"/>
            <person name="Wu L."/>
            <person name="Ma J."/>
        </authorList>
    </citation>
    <scope>NUCLEOTIDE SEQUENCE [LARGE SCALE GENOMIC DNA]</scope>
    <source>
        <strain evidence="2 3">RDMS1</strain>
    </source>
</reference>
<evidence type="ECO:0000313" key="2">
    <source>
        <dbReference type="EMBL" id="MFC7192140.1"/>
    </source>
</evidence>
<evidence type="ECO:0000259" key="1">
    <source>
        <dbReference type="Pfam" id="PF01966"/>
    </source>
</evidence>
<sequence length="191" mass="21685">MSLIENIERTVEEACAAESNVFGYGSWSHHITQVVENARMLAPHFDADREIVVLGALLHDYASIVDESLYEEHHIHGPRVAEQLLKQHDYPSERIERVKRCIAGHRGSIETAPDTKEGVCLASADGMAHIQQPHSLLYLAYVQQEMDIDEGADWIRTKLERSWQKIDPTVQKMVEDQCEAARLFLAVDTPR</sequence>